<feature type="transmembrane region" description="Helical" evidence="1">
    <location>
        <begin position="58"/>
        <end position="76"/>
    </location>
</feature>
<sequence length="239" mass="27752">MIYNKENFPEITSERNLTATIFVYILFGLLVIAMLALFIALPLSIQLEHNSRLSTGEIIFNLVYFPILLWGILVFYKNHKRQKLKKIILISVDRNGIHHHQYNGIIQSILYKEFESSREAYVSDIDRKIGTKYSPGYIFAFREGKQIPIHFSKPENGLTYIPKNKYHLIGHFLQGVTLFSPHIKISQAVYADYFINPATFELNKKAQIMTYLLVLILLIIILIAIDLFTKYTKGFSILF</sequence>
<dbReference type="Proteomes" id="UP000028712">
    <property type="component" value="Unassembled WGS sequence"/>
</dbReference>
<dbReference type="eggNOG" id="ENOG5033493">
    <property type="taxonomic scope" value="Bacteria"/>
</dbReference>
<reference evidence="2 4" key="1">
    <citation type="submission" date="2014-07" db="EMBL/GenBank/DDBJ databases">
        <title>Genome of Flavobacterium hydatis DSM 2063.</title>
        <authorList>
            <person name="Pipes S.E."/>
            <person name="Stropko S.J."/>
            <person name="Newman J.D."/>
        </authorList>
    </citation>
    <scope>NUCLEOTIDE SEQUENCE [LARGE SCALE GENOMIC DNA]</scope>
    <source>
        <strain evidence="2 4">DSM 2063</strain>
    </source>
</reference>
<accession>A0A086AIJ5</accession>
<evidence type="ECO:0000313" key="3">
    <source>
        <dbReference type="EMBL" id="OXA87719.1"/>
    </source>
</evidence>
<evidence type="ECO:0000313" key="4">
    <source>
        <dbReference type="Proteomes" id="UP000028712"/>
    </source>
</evidence>
<reference evidence="3 5" key="2">
    <citation type="submission" date="2016-11" db="EMBL/GenBank/DDBJ databases">
        <title>Whole genomes of Flavobacteriaceae.</title>
        <authorList>
            <person name="Stine C."/>
            <person name="Li C."/>
            <person name="Tadesse D."/>
        </authorList>
    </citation>
    <scope>NUCLEOTIDE SEQUENCE [LARGE SCALE GENOMIC DNA]</scope>
    <source>
        <strain evidence="3 5">ATCC 29551</strain>
    </source>
</reference>
<dbReference type="RefSeq" id="WP_035621405.1">
    <property type="nucleotide sequence ID" value="NZ_JBEWQG010000033.1"/>
</dbReference>
<proteinExistence type="predicted"/>
<dbReference type="AlphaFoldDB" id="A0A086AIJ5"/>
<dbReference type="OrthoDB" id="1247351at2"/>
<name>A0A086AIJ5_FLAHY</name>
<keyword evidence="5" id="KW-1185">Reference proteome</keyword>
<dbReference type="EMBL" id="JPRM01000014">
    <property type="protein sequence ID" value="KFF16509.1"/>
    <property type="molecule type" value="Genomic_DNA"/>
</dbReference>
<evidence type="ECO:0000256" key="1">
    <source>
        <dbReference type="SAM" id="Phobius"/>
    </source>
</evidence>
<comment type="caution">
    <text evidence="2">The sequence shown here is derived from an EMBL/GenBank/DDBJ whole genome shotgun (WGS) entry which is preliminary data.</text>
</comment>
<protein>
    <submittedName>
        <fullName evidence="2">Uncharacterized protein</fullName>
    </submittedName>
</protein>
<dbReference type="EMBL" id="MUGY01000037">
    <property type="protein sequence ID" value="OXA87719.1"/>
    <property type="molecule type" value="Genomic_DNA"/>
</dbReference>
<keyword evidence="1" id="KW-1133">Transmembrane helix</keyword>
<gene>
    <name evidence="3" type="ORF">B0A62_22645</name>
    <name evidence="2" type="ORF">IW20_10040</name>
</gene>
<keyword evidence="1" id="KW-0812">Transmembrane</keyword>
<dbReference type="Proteomes" id="UP000198424">
    <property type="component" value="Unassembled WGS sequence"/>
</dbReference>
<feature type="transmembrane region" description="Helical" evidence="1">
    <location>
        <begin position="21"/>
        <end position="46"/>
    </location>
</feature>
<organism evidence="2 4">
    <name type="scientific">Flavobacterium hydatis</name>
    <name type="common">Cytophaga aquatilis</name>
    <dbReference type="NCBI Taxonomy" id="991"/>
    <lineage>
        <taxon>Bacteria</taxon>
        <taxon>Pseudomonadati</taxon>
        <taxon>Bacteroidota</taxon>
        <taxon>Flavobacteriia</taxon>
        <taxon>Flavobacteriales</taxon>
        <taxon>Flavobacteriaceae</taxon>
        <taxon>Flavobacterium</taxon>
    </lineage>
</organism>
<keyword evidence="1" id="KW-0472">Membrane</keyword>
<evidence type="ECO:0000313" key="5">
    <source>
        <dbReference type="Proteomes" id="UP000198424"/>
    </source>
</evidence>
<feature type="transmembrane region" description="Helical" evidence="1">
    <location>
        <begin position="208"/>
        <end position="229"/>
    </location>
</feature>
<evidence type="ECO:0000313" key="2">
    <source>
        <dbReference type="EMBL" id="KFF16509.1"/>
    </source>
</evidence>